<evidence type="ECO:0000313" key="2">
    <source>
        <dbReference type="Proteomes" id="UP001619911"/>
    </source>
</evidence>
<dbReference type="InterPro" id="IPR005370">
    <property type="entry name" value="UPF0180"/>
</dbReference>
<dbReference type="NCBIfam" id="NF002845">
    <property type="entry name" value="PRK03094.1"/>
    <property type="match status" value="1"/>
</dbReference>
<organism evidence="1 2">
    <name type="scientific">Bacillus lumedeiriae</name>
    <dbReference type="NCBI Taxonomy" id="3058829"/>
    <lineage>
        <taxon>Bacteria</taxon>
        <taxon>Bacillati</taxon>
        <taxon>Bacillota</taxon>
        <taxon>Bacilli</taxon>
        <taxon>Bacillales</taxon>
        <taxon>Bacillaceae</taxon>
        <taxon>Bacillus</taxon>
    </lineage>
</organism>
<comment type="caution">
    <text evidence="1">The sequence shown here is derived from an EMBL/GenBank/DDBJ whole genome shotgun (WGS) entry which is preliminary data.</text>
</comment>
<evidence type="ECO:0000313" key="1">
    <source>
        <dbReference type="EMBL" id="MFK2826756.1"/>
    </source>
</evidence>
<dbReference type="Proteomes" id="UP001619911">
    <property type="component" value="Unassembled WGS sequence"/>
</dbReference>
<keyword evidence="2" id="KW-1185">Reference proteome</keyword>
<reference evidence="1 2" key="1">
    <citation type="submission" date="2023-07" db="EMBL/GenBank/DDBJ databases">
        <title>Bacillus lucianemedeirus sp. nov, a new species isolated from an immunobiological production facility.</title>
        <authorList>
            <person name="Costa L.V."/>
            <person name="Miranda R.V.S.L."/>
            <person name="Brandao M.L.L."/>
            <person name="Reis C.M.F."/>
            <person name="Frazao A.M."/>
            <person name="Cruz F.V."/>
            <person name="Baio P.V.P."/>
            <person name="Veras J.F.C."/>
            <person name="Ramos J.N."/>
            <person name="Vieira V."/>
        </authorList>
    </citation>
    <scope>NUCLEOTIDE SEQUENCE [LARGE SCALE GENOMIC DNA]</scope>
    <source>
        <strain evidence="1 2">B190/17</strain>
    </source>
</reference>
<dbReference type="Pfam" id="PF03698">
    <property type="entry name" value="UPF0180"/>
    <property type="match status" value="1"/>
</dbReference>
<protein>
    <submittedName>
        <fullName evidence="1">YkuS family protein</fullName>
    </submittedName>
</protein>
<accession>A0ABW8IB77</accession>
<dbReference type="EMBL" id="JAUIYO010000015">
    <property type="protein sequence ID" value="MFK2826756.1"/>
    <property type="molecule type" value="Genomic_DNA"/>
</dbReference>
<name>A0ABW8IB77_9BACI</name>
<gene>
    <name evidence="1" type="ORF">QYG89_13955</name>
</gene>
<dbReference type="RefSeq" id="WP_404318369.1">
    <property type="nucleotide sequence ID" value="NZ_JAUIYO010000015.1"/>
</dbReference>
<sequence length="84" mass="9165">MTKKVAVEQSLTNVTEALRGKGYEVVDLQSAADIQNTQNCSVYVVSGMDSNMMGIHDTSTKAPIIEATGMSADEICREVEERMH</sequence>
<proteinExistence type="predicted"/>